<dbReference type="SUPFAM" id="SSF54001">
    <property type="entry name" value="Cysteine proteinases"/>
    <property type="match status" value="1"/>
</dbReference>
<dbReference type="RefSeq" id="WP_233577742.1">
    <property type="nucleotide sequence ID" value="NZ_CP031078.1"/>
</dbReference>
<sequence>MTIYSMQVAFRYEFDRPAGAGRQLFRILPAVIPGIQTLLRAEVSIEPDPDETAEFRDFYGTRVIELVMPPGLSELELVLDAEVERIGHDPGLDISAPLSHLPAEIAHYKTLDAASPHHFLAPTERIPPVPAVAAFARQATAKAATAREALEMLGLALHRHMTFDGKATDVNTPPAQAFEMRRGVCQDFAQIMVGALRSLGLPAAYVGGYLRTLPPPGQPRLVGADATHAWVRAWCGTETGWIDYDPTNACFALGDHIDIGFGRDYDEVAPVAGMLRLEGRQASSHSVDIEESPVQDPRALWSPLGPPGAGPELGTRPRPVMPPPAGEG</sequence>
<dbReference type="InterPro" id="IPR038765">
    <property type="entry name" value="Papain-like_cys_pep_sf"/>
</dbReference>
<evidence type="ECO:0000256" key="1">
    <source>
        <dbReference type="SAM" id="MobiDB-lite"/>
    </source>
</evidence>
<dbReference type="PANTHER" id="PTHR33490">
    <property type="entry name" value="BLR5614 PROTEIN-RELATED"/>
    <property type="match status" value="1"/>
</dbReference>
<name>A0A386UJV7_9RHOB</name>
<gene>
    <name evidence="3" type="ORF">PY32053_01330</name>
</gene>
<dbReference type="SMART" id="SM00460">
    <property type="entry name" value="TGc"/>
    <property type="match status" value="1"/>
</dbReference>
<dbReference type="Pfam" id="PF08379">
    <property type="entry name" value="Bact_transglu_N"/>
    <property type="match status" value="1"/>
</dbReference>
<organism evidence="3 4">
    <name type="scientific">Paracoccus yeei</name>
    <dbReference type="NCBI Taxonomy" id="147645"/>
    <lineage>
        <taxon>Bacteria</taxon>
        <taxon>Pseudomonadati</taxon>
        <taxon>Pseudomonadota</taxon>
        <taxon>Alphaproteobacteria</taxon>
        <taxon>Rhodobacterales</taxon>
        <taxon>Paracoccaceae</taxon>
        <taxon>Paracoccus</taxon>
    </lineage>
</organism>
<evidence type="ECO:0000259" key="2">
    <source>
        <dbReference type="SMART" id="SM00460"/>
    </source>
</evidence>
<dbReference type="InterPro" id="IPR002931">
    <property type="entry name" value="Transglutaminase-like"/>
</dbReference>
<feature type="region of interest" description="Disordered" evidence="1">
    <location>
        <begin position="280"/>
        <end position="328"/>
    </location>
</feature>
<dbReference type="EMBL" id="CP031078">
    <property type="protein sequence ID" value="AYF00967.1"/>
    <property type="molecule type" value="Genomic_DNA"/>
</dbReference>
<accession>A0A386UJV7</accession>
<reference evidence="4" key="1">
    <citation type="submission" date="2018-07" db="EMBL/GenBank/DDBJ databases">
        <title>Genome Structure of the Opportunistic Pathogen Paracoccus yeei (Alphaproteobacteria) and Identification of Putative Virulence Factors.</title>
        <authorList>
            <person name="Lasek R."/>
            <person name="Szuplewska M."/>
            <person name="Mitura M."/>
            <person name="Decewicz P."/>
            <person name="Chmielowska C."/>
            <person name="Pawlot A."/>
            <person name="Sentkowska D."/>
            <person name="Czarnecki J."/>
            <person name="Bartosik D."/>
        </authorList>
    </citation>
    <scope>NUCLEOTIDE SEQUENCE [LARGE SCALE GENOMIC DNA]</scope>
    <source>
        <strain evidence="4">CCUG 32053</strain>
    </source>
</reference>
<dbReference type="Proteomes" id="UP000272010">
    <property type="component" value="Chromosome"/>
</dbReference>
<feature type="domain" description="Transglutaminase-like" evidence="2">
    <location>
        <begin position="177"/>
        <end position="248"/>
    </location>
</feature>
<dbReference type="Gene3D" id="3.10.620.30">
    <property type="match status" value="1"/>
</dbReference>
<dbReference type="PANTHER" id="PTHR33490:SF7">
    <property type="entry name" value="BLR2979 PROTEIN"/>
    <property type="match status" value="1"/>
</dbReference>
<dbReference type="Pfam" id="PF01841">
    <property type="entry name" value="Transglut_core"/>
    <property type="match status" value="1"/>
</dbReference>
<dbReference type="InterPro" id="IPR013589">
    <property type="entry name" value="Bac_transglu_N"/>
</dbReference>
<protein>
    <submittedName>
        <fullName evidence="3">Transglutaminase family protein</fullName>
    </submittedName>
</protein>
<evidence type="ECO:0000313" key="4">
    <source>
        <dbReference type="Proteomes" id="UP000272010"/>
    </source>
</evidence>
<dbReference type="AlphaFoldDB" id="A0A386UJV7"/>
<feature type="compositionally biased region" description="Pro residues" evidence="1">
    <location>
        <begin position="319"/>
        <end position="328"/>
    </location>
</feature>
<proteinExistence type="predicted"/>
<evidence type="ECO:0000313" key="3">
    <source>
        <dbReference type="EMBL" id="AYF00967.1"/>
    </source>
</evidence>